<evidence type="ECO:0000313" key="1">
    <source>
        <dbReference type="EMBL" id="KAF8878669.1"/>
    </source>
</evidence>
<gene>
    <name evidence="1" type="ORF">CPB84DRAFT_1751844</name>
</gene>
<organism evidence="1 2">
    <name type="scientific">Gymnopilus junonius</name>
    <name type="common">Spectacular rustgill mushroom</name>
    <name type="synonym">Gymnopilus spectabilis subsp. junonius</name>
    <dbReference type="NCBI Taxonomy" id="109634"/>
    <lineage>
        <taxon>Eukaryota</taxon>
        <taxon>Fungi</taxon>
        <taxon>Dikarya</taxon>
        <taxon>Basidiomycota</taxon>
        <taxon>Agaricomycotina</taxon>
        <taxon>Agaricomycetes</taxon>
        <taxon>Agaricomycetidae</taxon>
        <taxon>Agaricales</taxon>
        <taxon>Agaricineae</taxon>
        <taxon>Hymenogastraceae</taxon>
        <taxon>Gymnopilus</taxon>
    </lineage>
</organism>
<sequence>MGQIHLEAIIKASPVSTHSKRLLDLKAIRFINSYPFIILDCGTVSKICLETDCFRRLSFEEVFGIPKWRCTNDRSYSTGGFKYFRGLVRWGFLKEEDPSSKTTRFPVNIHVIGGYLLSHDELKTLGTHRGLHIDDGDVWVLNADLQQRGIKIHGVENAPFRTIPDPRFSNSNALNLKVIQTAISKPNRIQGDPLNMAG</sequence>
<evidence type="ECO:0000313" key="2">
    <source>
        <dbReference type="Proteomes" id="UP000724874"/>
    </source>
</evidence>
<accession>A0A9P5NDM3</accession>
<reference evidence="1" key="1">
    <citation type="submission" date="2020-11" db="EMBL/GenBank/DDBJ databases">
        <authorList>
            <consortium name="DOE Joint Genome Institute"/>
            <person name="Ahrendt S."/>
            <person name="Riley R."/>
            <person name="Andreopoulos W."/>
            <person name="LaButti K."/>
            <person name="Pangilinan J."/>
            <person name="Ruiz-duenas F.J."/>
            <person name="Barrasa J.M."/>
            <person name="Sanchez-Garcia M."/>
            <person name="Camarero S."/>
            <person name="Miyauchi S."/>
            <person name="Serrano A."/>
            <person name="Linde D."/>
            <person name="Babiker R."/>
            <person name="Drula E."/>
            <person name="Ayuso-Fernandez I."/>
            <person name="Pacheco R."/>
            <person name="Padilla G."/>
            <person name="Ferreira P."/>
            <person name="Barriuso J."/>
            <person name="Kellner H."/>
            <person name="Castanera R."/>
            <person name="Alfaro M."/>
            <person name="Ramirez L."/>
            <person name="Pisabarro A.G."/>
            <person name="Kuo A."/>
            <person name="Tritt A."/>
            <person name="Lipzen A."/>
            <person name="He G."/>
            <person name="Yan M."/>
            <person name="Ng V."/>
            <person name="Cullen D."/>
            <person name="Martin F."/>
            <person name="Rosso M.-N."/>
            <person name="Henrissat B."/>
            <person name="Hibbett D."/>
            <person name="Martinez A.T."/>
            <person name="Grigoriev I.V."/>
        </authorList>
    </citation>
    <scope>NUCLEOTIDE SEQUENCE</scope>
    <source>
        <strain evidence="1">AH 44721</strain>
    </source>
</reference>
<proteinExistence type="predicted"/>
<comment type="caution">
    <text evidence="1">The sequence shown here is derived from an EMBL/GenBank/DDBJ whole genome shotgun (WGS) entry which is preliminary data.</text>
</comment>
<keyword evidence="2" id="KW-1185">Reference proteome</keyword>
<dbReference type="Proteomes" id="UP000724874">
    <property type="component" value="Unassembled WGS sequence"/>
</dbReference>
<name>A0A9P5NDM3_GYMJU</name>
<dbReference type="AlphaFoldDB" id="A0A9P5NDM3"/>
<dbReference type="EMBL" id="JADNYJ010000156">
    <property type="protein sequence ID" value="KAF8878669.1"/>
    <property type="molecule type" value="Genomic_DNA"/>
</dbReference>
<protein>
    <submittedName>
        <fullName evidence="1">Uncharacterized protein</fullName>
    </submittedName>
</protein>